<proteinExistence type="predicted"/>
<organism evidence="3 4">
    <name type="scientific">Longimycelium tulufanense</name>
    <dbReference type="NCBI Taxonomy" id="907463"/>
    <lineage>
        <taxon>Bacteria</taxon>
        <taxon>Bacillati</taxon>
        <taxon>Actinomycetota</taxon>
        <taxon>Actinomycetes</taxon>
        <taxon>Pseudonocardiales</taxon>
        <taxon>Pseudonocardiaceae</taxon>
        <taxon>Longimycelium</taxon>
    </lineage>
</organism>
<keyword evidence="2" id="KW-0732">Signal</keyword>
<comment type="caution">
    <text evidence="3">The sequence shown here is derived from an EMBL/GenBank/DDBJ whole genome shotgun (WGS) entry which is preliminary data.</text>
</comment>
<reference evidence="3" key="2">
    <citation type="submission" date="2020-09" db="EMBL/GenBank/DDBJ databases">
        <authorList>
            <person name="Sun Q."/>
            <person name="Zhou Y."/>
        </authorList>
    </citation>
    <scope>NUCLEOTIDE SEQUENCE</scope>
    <source>
        <strain evidence="3">CGMCC 4.5737</strain>
    </source>
</reference>
<evidence type="ECO:0000313" key="3">
    <source>
        <dbReference type="EMBL" id="GGM82011.1"/>
    </source>
</evidence>
<dbReference type="PROSITE" id="PS51257">
    <property type="entry name" value="PROKAR_LIPOPROTEIN"/>
    <property type="match status" value="1"/>
</dbReference>
<keyword evidence="4" id="KW-1185">Reference proteome</keyword>
<evidence type="ECO:0000256" key="2">
    <source>
        <dbReference type="SAM" id="SignalP"/>
    </source>
</evidence>
<reference evidence="3" key="1">
    <citation type="journal article" date="2014" name="Int. J. Syst. Evol. Microbiol.">
        <title>Complete genome sequence of Corynebacterium casei LMG S-19264T (=DSM 44701T), isolated from a smear-ripened cheese.</title>
        <authorList>
            <consortium name="US DOE Joint Genome Institute (JGI-PGF)"/>
            <person name="Walter F."/>
            <person name="Albersmeier A."/>
            <person name="Kalinowski J."/>
            <person name="Ruckert C."/>
        </authorList>
    </citation>
    <scope>NUCLEOTIDE SEQUENCE</scope>
    <source>
        <strain evidence="3">CGMCC 4.5737</strain>
    </source>
</reference>
<name>A0A8J3CED1_9PSEU</name>
<feature type="region of interest" description="Disordered" evidence="1">
    <location>
        <begin position="29"/>
        <end position="63"/>
    </location>
</feature>
<gene>
    <name evidence="3" type="ORF">GCM10012275_60800</name>
</gene>
<dbReference type="EMBL" id="BMMK01000054">
    <property type="protein sequence ID" value="GGM82011.1"/>
    <property type="molecule type" value="Genomic_DNA"/>
</dbReference>
<feature type="compositionally biased region" description="Low complexity" evidence="1">
    <location>
        <begin position="29"/>
        <end position="46"/>
    </location>
</feature>
<feature type="compositionally biased region" description="Pro residues" evidence="1">
    <location>
        <begin position="47"/>
        <end position="56"/>
    </location>
</feature>
<dbReference type="AlphaFoldDB" id="A0A8J3CED1"/>
<sequence length="191" mass="20162">MTSSRPHLALIAVTGTLALAACTSSTATIPAAPAPSSTAATSATTPQAPPPVPRPDPATVNRTDPTAVSQAALELMYLVDTTSDTGWADAAHRALPLLSSRYAQGVRAGGGRTPAGTWQEWTQHRAYTTVELKPSAETHPIDTTTQAHRPWLLTITPTGRDGWRGEPEQRAAFVTLTHADNGWAVDHITTQ</sequence>
<dbReference type="RefSeq" id="WP_189061874.1">
    <property type="nucleotide sequence ID" value="NZ_BMMK01000054.1"/>
</dbReference>
<evidence type="ECO:0000256" key="1">
    <source>
        <dbReference type="SAM" id="MobiDB-lite"/>
    </source>
</evidence>
<dbReference type="Proteomes" id="UP000637578">
    <property type="component" value="Unassembled WGS sequence"/>
</dbReference>
<accession>A0A8J3CED1</accession>
<feature type="signal peptide" evidence="2">
    <location>
        <begin position="1"/>
        <end position="20"/>
    </location>
</feature>
<feature type="chain" id="PRO_5039027683" evidence="2">
    <location>
        <begin position="21"/>
        <end position="191"/>
    </location>
</feature>
<evidence type="ECO:0000313" key="4">
    <source>
        <dbReference type="Proteomes" id="UP000637578"/>
    </source>
</evidence>
<protein>
    <submittedName>
        <fullName evidence="3">Uncharacterized protein</fullName>
    </submittedName>
</protein>